<reference evidence="8 9" key="1">
    <citation type="submission" date="2019-04" db="EMBL/GenBank/DDBJ databases">
        <title>Draft genome sequence of Youngimonas vesicularis.</title>
        <authorList>
            <person name="Hameed A."/>
        </authorList>
    </citation>
    <scope>NUCLEOTIDE SEQUENCE [LARGE SCALE GENOMIC DNA]</scope>
    <source>
        <strain evidence="8 9">CC-AMW-E</strain>
    </source>
</reference>
<dbReference type="GO" id="GO:0005886">
    <property type="term" value="C:plasma membrane"/>
    <property type="evidence" value="ECO:0007669"/>
    <property type="project" value="UniProtKB-SubCell"/>
</dbReference>
<dbReference type="Proteomes" id="UP000306113">
    <property type="component" value="Unassembled WGS sequence"/>
</dbReference>
<dbReference type="Pfam" id="PF02472">
    <property type="entry name" value="ExbD"/>
    <property type="match status" value="1"/>
</dbReference>
<keyword evidence="4 7" id="KW-0812">Transmembrane</keyword>
<dbReference type="EMBL" id="SSMD01000002">
    <property type="protein sequence ID" value="THD75789.1"/>
    <property type="molecule type" value="Genomic_DNA"/>
</dbReference>
<accession>A0A4V3UZ95</accession>
<evidence type="ECO:0000256" key="1">
    <source>
        <dbReference type="ARBA" id="ARBA00004162"/>
    </source>
</evidence>
<sequence length="127" mass="13474">MQFARPPRKPRSESIVPMINVVFLLLIFFLMTAQIAPPEPFAVTPPETSSADPADGGLTLYISDQGQLAFRDARDQAALTALSAALTPDAPVQVRADARAPATALARLLPQLAALGLTQVQLITVTP</sequence>
<name>A0A4V3UZ95_9RHOB</name>
<protein>
    <submittedName>
        <fullName evidence="8">Biopolymer transporter ExbD</fullName>
    </submittedName>
</protein>
<evidence type="ECO:0000256" key="3">
    <source>
        <dbReference type="ARBA" id="ARBA00022475"/>
    </source>
</evidence>
<keyword evidence="9" id="KW-1185">Reference proteome</keyword>
<dbReference type="OrthoDB" id="8479787at2"/>
<dbReference type="InterPro" id="IPR003400">
    <property type="entry name" value="ExbD"/>
</dbReference>
<proteinExistence type="inferred from homology"/>
<evidence type="ECO:0000256" key="4">
    <source>
        <dbReference type="ARBA" id="ARBA00022692"/>
    </source>
</evidence>
<keyword evidence="5" id="KW-1133">Transmembrane helix</keyword>
<evidence type="ECO:0000313" key="9">
    <source>
        <dbReference type="Proteomes" id="UP000306113"/>
    </source>
</evidence>
<evidence type="ECO:0000256" key="7">
    <source>
        <dbReference type="RuleBase" id="RU003879"/>
    </source>
</evidence>
<dbReference type="GO" id="GO:0022857">
    <property type="term" value="F:transmembrane transporter activity"/>
    <property type="evidence" value="ECO:0007669"/>
    <property type="project" value="InterPro"/>
</dbReference>
<evidence type="ECO:0000256" key="2">
    <source>
        <dbReference type="ARBA" id="ARBA00005811"/>
    </source>
</evidence>
<keyword evidence="7" id="KW-0813">Transport</keyword>
<evidence type="ECO:0000313" key="8">
    <source>
        <dbReference type="EMBL" id="THD75789.1"/>
    </source>
</evidence>
<comment type="similarity">
    <text evidence="2 7">Belongs to the ExbD/TolR family.</text>
</comment>
<evidence type="ECO:0000256" key="5">
    <source>
        <dbReference type="ARBA" id="ARBA00022989"/>
    </source>
</evidence>
<dbReference type="GO" id="GO:0015031">
    <property type="term" value="P:protein transport"/>
    <property type="evidence" value="ECO:0007669"/>
    <property type="project" value="UniProtKB-KW"/>
</dbReference>
<comment type="subcellular location">
    <subcellularLocation>
        <location evidence="1">Cell membrane</location>
        <topology evidence="1">Single-pass membrane protein</topology>
    </subcellularLocation>
    <subcellularLocation>
        <location evidence="7">Cell membrane</location>
        <topology evidence="7">Single-pass type II membrane protein</topology>
    </subcellularLocation>
</comment>
<dbReference type="PANTHER" id="PTHR30558">
    <property type="entry name" value="EXBD MEMBRANE COMPONENT OF PMF-DRIVEN MACROMOLECULE IMPORT SYSTEM"/>
    <property type="match status" value="1"/>
</dbReference>
<comment type="caution">
    <text evidence="8">The sequence shown here is derived from an EMBL/GenBank/DDBJ whole genome shotgun (WGS) entry which is preliminary data.</text>
</comment>
<keyword evidence="3" id="KW-1003">Cell membrane</keyword>
<evidence type="ECO:0000256" key="6">
    <source>
        <dbReference type="ARBA" id="ARBA00023136"/>
    </source>
</evidence>
<keyword evidence="7" id="KW-0653">Protein transport</keyword>
<gene>
    <name evidence="8" type="ORF">E7681_04865</name>
</gene>
<organism evidence="8 9">
    <name type="scientific">Thalassobius vesicularis</name>
    <dbReference type="NCBI Taxonomy" id="1294297"/>
    <lineage>
        <taxon>Bacteria</taxon>
        <taxon>Pseudomonadati</taxon>
        <taxon>Pseudomonadota</taxon>
        <taxon>Alphaproteobacteria</taxon>
        <taxon>Rhodobacterales</taxon>
        <taxon>Roseobacteraceae</taxon>
        <taxon>Thalassovita</taxon>
    </lineage>
</organism>
<dbReference type="AlphaFoldDB" id="A0A4V3UZ95"/>
<keyword evidence="6" id="KW-0472">Membrane</keyword>
<dbReference type="RefSeq" id="WP_136338151.1">
    <property type="nucleotide sequence ID" value="NZ_SSMD01000002.1"/>
</dbReference>